<evidence type="ECO:0000313" key="2">
    <source>
        <dbReference type="Proteomes" id="UP001165065"/>
    </source>
</evidence>
<dbReference type="OrthoDB" id="10266717at2759"/>
<gene>
    <name evidence="1" type="ORF">TrCOL_g8144</name>
</gene>
<dbReference type="GO" id="GO:0140291">
    <property type="term" value="P:peptidyl-glutamate ADP-deribosylation"/>
    <property type="evidence" value="ECO:0007669"/>
    <property type="project" value="TreeGrafter"/>
</dbReference>
<dbReference type="InterPro" id="IPR043472">
    <property type="entry name" value="Macro_dom-like"/>
</dbReference>
<dbReference type="InterPro" id="IPR050892">
    <property type="entry name" value="ADP-ribose_metab_enzymes"/>
</dbReference>
<sequence>MNAVKQEETDLIDIDVKVVEGDLLLSSASYIVHQTNCITKKSLGLSKAMFNKFPHSNVYNGSADPRVPGTIVIRGGSGGSRGVVNLFGQRRPGKPTGAESRATREGWFKSGLNALVEINGVTPLGSVAFPFEIGCGLARGTWANYERMINDFARQVDDVEVTIVRLPRAPTPSLIFPTSSMLVHVIEGDLLESSAKYIVHQTNCTIKKSSGLSPSLCRAMFSKFPYSNVYDGSADPRVPGTIVIRGGSNGERGVVNLFGQHRPGKPTGAESRATREGWFKSGLNALVEINGVTPLGSVAFPHEIGCGLARGTWGNYERMINDFARQVDDVEVTIVRLPRAMKKKTKTVKKKTIKAASKTKAKAKPAMVKVKKEVG</sequence>
<dbReference type="Proteomes" id="UP001165065">
    <property type="component" value="Unassembled WGS sequence"/>
</dbReference>
<keyword evidence="2" id="KW-1185">Reference proteome</keyword>
<dbReference type="Gene3D" id="3.40.220.10">
    <property type="entry name" value="Leucine Aminopeptidase, subunit E, domain 1"/>
    <property type="match status" value="2"/>
</dbReference>
<reference evidence="2" key="1">
    <citation type="journal article" date="2023" name="Commun. Biol.">
        <title>Genome analysis of Parmales, the sister group of diatoms, reveals the evolutionary specialization of diatoms from phago-mixotrophs to photoautotrophs.</title>
        <authorList>
            <person name="Ban H."/>
            <person name="Sato S."/>
            <person name="Yoshikawa S."/>
            <person name="Yamada K."/>
            <person name="Nakamura Y."/>
            <person name="Ichinomiya M."/>
            <person name="Sato N."/>
            <person name="Blanc-Mathieu R."/>
            <person name="Endo H."/>
            <person name="Kuwata A."/>
            <person name="Ogata H."/>
        </authorList>
    </citation>
    <scope>NUCLEOTIDE SEQUENCE [LARGE SCALE GENOMIC DNA]</scope>
</reference>
<dbReference type="AlphaFoldDB" id="A0A9W7L484"/>
<comment type="caution">
    <text evidence="1">The sequence shown here is derived from an EMBL/GenBank/DDBJ whole genome shotgun (WGS) entry which is preliminary data.</text>
</comment>
<protein>
    <submittedName>
        <fullName evidence="1">Uncharacterized protein</fullName>
    </submittedName>
</protein>
<evidence type="ECO:0000313" key="1">
    <source>
        <dbReference type="EMBL" id="GMI28010.1"/>
    </source>
</evidence>
<name>A0A9W7L484_9STRA</name>
<proteinExistence type="predicted"/>
<dbReference type="SUPFAM" id="SSF52949">
    <property type="entry name" value="Macro domain-like"/>
    <property type="match status" value="2"/>
</dbReference>
<dbReference type="EMBL" id="BRYA01000655">
    <property type="protein sequence ID" value="GMI28010.1"/>
    <property type="molecule type" value="Genomic_DNA"/>
</dbReference>
<organism evidence="1 2">
    <name type="scientific">Triparma columacea</name>
    <dbReference type="NCBI Taxonomy" id="722753"/>
    <lineage>
        <taxon>Eukaryota</taxon>
        <taxon>Sar</taxon>
        <taxon>Stramenopiles</taxon>
        <taxon>Ochrophyta</taxon>
        <taxon>Bolidophyceae</taxon>
        <taxon>Parmales</taxon>
        <taxon>Triparmaceae</taxon>
        <taxon>Triparma</taxon>
    </lineage>
</organism>
<accession>A0A9W7L484</accession>
<dbReference type="PANTHER" id="PTHR12521">
    <property type="entry name" value="PROTEIN C6ORF130"/>
    <property type="match status" value="1"/>
</dbReference>
<dbReference type="PANTHER" id="PTHR12521:SF0">
    <property type="entry name" value="ADP-RIBOSE GLYCOHYDROLASE OARD1"/>
    <property type="match status" value="1"/>
</dbReference>